<organism>
    <name type="scientific">Branchiostoma floridae</name>
    <name type="common">Florida lancelet</name>
    <name type="synonym">Amphioxus</name>
    <dbReference type="NCBI Taxonomy" id="7739"/>
    <lineage>
        <taxon>Eukaryota</taxon>
        <taxon>Metazoa</taxon>
        <taxon>Chordata</taxon>
        <taxon>Cephalochordata</taxon>
        <taxon>Leptocardii</taxon>
        <taxon>Amphioxiformes</taxon>
        <taxon>Branchiostomatidae</taxon>
        <taxon>Branchiostoma</taxon>
    </lineage>
</organism>
<dbReference type="AlphaFoldDB" id="C3Y576"/>
<sequence>MTSERDDHTAGGLSQKRPLHSSVNSDHRRMCRTSYRQEELRSLENHRTPIYKEWIKIGSLGGAGNIQKVVPDPQVRRDRPTVKEGVYKGSRIYDRYEPTATRPQPWKGLGPEPGARYVKVDPDYISHRHRPLVNPDVSRGDITELPHANSLRSFAGADDCSVQSPYGAMMLPPNPYYTRWPQGVYPDPRGPVFDPKPDWPAWIEPREPYPPFPECNNRPWQYRNPEPPLAQPRTERKEAFHEMILDTARPNEPLNLPYPPERDLDKPQKEEPILIPA</sequence>
<evidence type="ECO:0000256" key="1">
    <source>
        <dbReference type="SAM" id="MobiDB-lite"/>
    </source>
</evidence>
<reference evidence="2" key="1">
    <citation type="journal article" date="2008" name="Nature">
        <title>The amphioxus genome and the evolution of the chordate karyotype.</title>
        <authorList>
            <consortium name="US DOE Joint Genome Institute (JGI-PGF)"/>
            <person name="Putnam N.H."/>
            <person name="Butts T."/>
            <person name="Ferrier D.E.K."/>
            <person name="Furlong R.F."/>
            <person name="Hellsten U."/>
            <person name="Kawashima T."/>
            <person name="Robinson-Rechavi M."/>
            <person name="Shoguchi E."/>
            <person name="Terry A."/>
            <person name="Yu J.-K."/>
            <person name="Benito-Gutierrez E.L."/>
            <person name="Dubchak I."/>
            <person name="Garcia-Fernandez J."/>
            <person name="Gibson-Brown J.J."/>
            <person name="Grigoriev I.V."/>
            <person name="Horton A.C."/>
            <person name="de Jong P.J."/>
            <person name="Jurka J."/>
            <person name="Kapitonov V.V."/>
            <person name="Kohara Y."/>
            <person name="Kuroki Y."/>
            <person name="Lindquist E."/>
            <person name="Lucas S."/>
            <person name="Osoegawa K."/>
            <person name="Pennacchio L.A."/>
            <person name="Salamov A.A."/>
            <person name="Satou Y."/>
            <person name="Sauka-Spengler T."/>
            <person name="Schmutz J."/>
            <person name="Shin-I T."/>
            <person name="Toyoda A."/>
            <person name="Bronner-Fraser M."/>
            <person name="Fujiyama A."/>
            <person name="Holland L.Z."/>
            <person name="Holland P.W.H."/>
            <person name="Satoh N."/>
            <person name="Rokhsar D.S."/>
        </authorList>
    </citation>
    <scope>NUCLEOTIDE SEQUENCE [LARGE SCALE GENOMIC DNA]</scope>
    <source>
        <strain evidence="2">S238N-H82</strain>
        <tissue evidence="2">Testes</tissue>
    </source>
</reference>
<dbReference type="EMBL" id="GG666487">
    <property type="protein sequence ID" value="EEN64609.1"/>
    <property type="molecule type" value="Genomic_DNA"/>
</dbReference>
<feature type="compositionally biased region" description="Basic and acidic residues" evidence="1">
    <location>
        <begin position="260"/>
        <end position="277"/>
    </location>
</feature>
<evidence type="ECO:0000313" key="2">
    <source>
        <dbReference type="EMBL" id="EEN64609.1"/>
    </source>
</evidence>
<feature type="compositionally biased region" description="Basic and acidic residues" evidence="1">
    <location>
        <begin position="233"/>
        <end position="244"/>
    </location>
</feature>
<accession>C3Y576</accession>
<feature type="region of interest" description="Disordered" evidence="1">
    <location>
        <begin position="1"/>
        <end position="35"/>
    </location>
</feature>
<proteinExistence type="predicted"/>
<feature type="region of interest" description="Disordered" evidence="1">
    <location>
        <begin position="213"/>
        <end position="277"/>
    </location>
</feature>
<protein>
    <submittedName>
        <fullName evidence="2">Uncharacterized protein</fullName>
    </submittedName>
</protein>
<name>C3Y576_BRAFL</name>
<dbReference type="InParanoid" id="C3Y576"/>
<gene>
    <name evidence="2" type="ORF">BRAFLDRAFT_127863</name>
</gene>